<evidence type="ECO:0008006" key="5">
    <source>
        <dbReference type="Google" id="ProtNLM"/>
    </source>
</evidence>
<reference evidence="3" key="1">
    <citation type="submission" date="2020-04" db="EMBL/GenBank/DDBJ databases">
        <authorList>
            <person name="Zhang T."/>
        </authorList>
    </citation>
    <scope>NUCLEOTIDE SEQUENCE</scope>
    <source>
        <strain evidence="3">HKST-UBA03</strain>
    </source>
</reference>
<gene>
    <name evidence="3" type="ORF">KC614_03150</name>
</gene>
<organism evidence="3 4">
    <name type="scientific">candidate division WWE3 bacterium</name>
    <dbReference type="NCBI Taxonomy" id="2053526"/>
    <lineage>
        <taxon>Bacteria</taxon>
        <taxon>Katanobacteria</taxon>
    </lineage>
</organism>
<keyword evidence="2" id="KW-1133">Transmembrane helix</keyword>
<sequence length="261" mass="29136">MVKKFSRKPTKKTRSTYTYKPNTSLRAEEAKVYKRLGLTFVVIVAVAFALYFWGTDIVVQIGEFWRNYYPETENTLAQNNDDPLLAPRVDSLPLYTNVNKIDVSGWGQEGQEVTIMNNDQNVTQLLVDKNGRFQYAGVGLTEGENVIYAKVTEGGRESDPSDKQTVVLDTLPPEVDYSFGEINAATGEVVLTGTSEDDASLYVNDQRVIVQTDGSFRESFTLKSGDNVFKIKVVDLASNETEKEETLTYTPDESPTPTPEV</sequence>
<evidence type="ECO:0000313" key="3">
    <source>
        <dbReference type="EMBL" id="MCA9392176.1"/>
    </source>
</evidence>
<dbReference type="Proteomes" id="UP000751518">
    <property type="component" value="Unassembled WGS sequence"/>
</dbReference>
<proteinExistence type="predicted"/>
<dbReference type="Gene3D" id="2.60.40.10">
    <property type="entry name" value="Immunoglobulins"/>
    <property type="match status" value="2"/>
</dbReference>
<keyword evidence="2" id="KW-0812">Transmembrane</keyword>
<accession>A0A955LKU0</accession>
<reference evidence="3" key="2">
    <citation type="journal article" date="2021" name="Microbiome">
        <title>Successional dynamics and alternative stable states in a saline activated sludge microbial community over 9 years.</title>
        <authorList>
            <person name="Wang Y."/>
            <person name="Ye J."/>
            <person name="Ju F."/>
            <person name="Liu L."/>
            <person name="Boyd J.A."/>
            <person name="Deng Y."/>
            <person name="Parks D.H."/>
            <person name="Jiang X."/>
            <person name="Yin X."/>
            <person name="Woodcroft B.J."/>
            <person name="Tyson G.W."/>
            <person name="Hugenholtz P."/>
            <person name="Polz M.F."/>
            <person name="Zhang T."/>
        </authorList>
    </citation>
    <scope>NUCLEOTIDE SEQUENCE</scope>
    <source>
        <strain evidence="3">HKST-UBA03</strain>
    </source>
</reference>
<feature type="transmembrane region" description="Helical" evidence="2">
    <location>
        <begin position="36"/>
        <end position="54"/>
    </location>
</feature>
<evidence type="ECO:0000313" key="4">
    <source>
        <dbReference type="Proteomes" id="UP000751518"/>
    </source>
</evidence>
<feature type="region of interest" description="Disordered" evidence="1">
    <location>
        <begin position="240"/>
        <end position="261"/>
    </location>
</feature>
<dbReference type="EMBL" id="JAGQKZ010000025">
    <property type="protein sequence ID" value="MCA9392176.1"/>
    <property type="molecule type" value="Genomic_DNA"/>
</dbReference>
<dbReference type="AlphaFoldDB" id="A0A955LKU0"/>
<protein>
    <recommendedName>
        <fullName evidence="5">Bacterial Ig domain-containing protein</fullName>
    </recommendedName>
</protein>
<dbReference type="InterPro" id="IPR013783">
    <property type="entry name" value="Ig-like_fold"/>
</dbReference>
<dbReference type="Pfam" id="PF09136">
    <property type="entry name" value="Glucodextran_B"/>
    <property type="match status" value="1"/>
</dbReference>
<evidence type="ECO:0000256" key="1">
    <source>
        <dbReference type="SAM" id="MobiDB-lite"/>
    </source>
</evidence>
<comment type="caution">
    <text evidence="3">The sequence shown here is derived from an EMBL/GenBank/DDBJ whole genome shotgun (WGS) entry which is preliminary data.</text>
</comment>
<name>A0A955LKU0_UNCKA</name>
<evidence type="ECO:0000256" key="2">
    <source>
        <dbReference type="SAM" id="Phobius"/>
    </source>
</evidence>
<keyword evidence="2" id="KW-0472">Membrane</keyword>